<organism evidence="2 3">
    <name type="scientific">Paraburkholderia tagetis</name>
    <dbReference type="NCBI Taxonomy" id="2913261"/>
    <lineage>
        <taxon>Bacteria</taxon>
        <taxon>Pseudomonadati</taxon>
        <taxon>Pseudomonadota</taxon>
        <taxon>Betaproteobacteria</taxon>
        <taxon>Burkholderiales</taxon>
        <taxon>Burkholderiaceae</taxon>
        <taxon>Paraburkholderia</taxon>
    </lineage>
</organism>
<keyword evidence="1" id="KW-0472">Membrane</keyword>
<gene>
    <name evidence="2" type="ORF">L5014_37960</name>
</gene>
<sequence length="51" mass="5559">MSSPIIALNRAIAHVAMKKEGAKMDLAMAMGMGLFSLFIGSSAYFFYKIAR</sequence>
<dbReference type="EMBL" id="JAKLJA010000090">
    <property type="protein sequence ID" value="MCG5079031.1"/>
    <property type="molecule type" value="Genomic_DNA"/>
</dbReference>
<comment type="caution">
    <text evidence="2">The sequence shown here is derived from an EMBL/GenBank/DDBJ whole genome shotgun (WGS) entry which is preliminary data.</text>
</comment>
<keyword evidence="3" id="KW-1185">Reference proteome</keyword>
<feature type="transmembrane region" description="Helical" evidence="1">
    <location>
        <begin position="26"/>
        <end position="47"/>
    </location>
</feature>
<evidence type="ECO:0000256" key="1">
    <source>
        <dbReference type="SAM" id="Phobius"/>
    </source>
</evidence>
<protein>
    <submittedName>
        <fullName evidence="2">Uncharacterized protein</fullName>
    </submittedName>
</protein>
<proteinExistence type="predicted"/>
<dbReference type="RefSeq" id="WP_238468998.1">
    <property type="nucleotide sequence ID" value="NZ_JAKLJA010000090.1"/>
</dbReference>
<keyword evidence="1" id="KW-1133">Transmembrane helix</keyword>
<evidence type="ECO:0000313" key="3">
    <source>
        <dbReference type="Proteomes" id="UP001139308"/>
    </source>
</evidence>
<accession>A0A9X1UP64</accession>
<keyword evidence="1" id="KW-0812">Transmembrane</keyword>
<dbReference type="AlphaFoldDB" id="A0A9X1UP64"/>
<dbReference type="Proteomes" id="UP001139308">
    <property type="component" value="Unassembled WGS sequence"/>
</dbReference>
<name>A0A9X1UP64_9BURK</name>
<evidence type="ECO:0000313" key="2">
    <source>
        <dbReference type="EMBL" id="MCG5079031.1"/>
    </source>
</evidence>
<reference evidence="2" key="1">
    <citation type="submission" date="2022-01" db="EMBL/GenBank/DDBJ databases">
        <title>Genome sequence and assembly of Parabukholderia sp. RG36.</title>
        <authorList>
            <person name="Chhetri G."/>
        </authorList>
    </citation>
    <scope>NUCLEOTIDE SEQUENCE</scope>
    <source>
        <strain evidence="2">RG36</strain>
    </source>
</reference>